<dbReference type="AlphaFoldDB" id="A0A1E1J1T0"/>
<gene>
    <name evidence="4" type="primary">LgM4147LRVhigh.30.01650.01030</name>
    <name evidence="4" type="ORF">BN36_3050280</name>
</gene>
<dbReference type="InterPro" id="IPR003593">
    <property type="entry name" value="AAA+_ATPase"/>
</dbReference>
<protein>
    <submittedName>
        <fullName evidence="4">ATP-binding cassette protein subfamily H, member 3, putative</fullName>
    </submittedName>
</protein>
<dbReference type="InterPro" id="IPR027417">
    <property type="entry name" value="P-loop_NTPase"/>
</dbReference>
<dbReference type="GO" id="GO:0016887">
    <property type="term" value="F:ATP hydrolysis activity"/>
    <property type="evidence" value="ECO:0007669"/>
    <property type="project" value="InterPro"/>
</dbReference>
<dbReference type="EMBL" id="CALQ01001326">
    <property type="protein sequence ID" value="CCM17530.1"/>
    <property type="molecule type" value="Genomic_DNA"/>
</dbReference>
<proteinExistence type="predicted"/>
<dbReference type="InterPro" id="IPR003439">
    <property type="entry name" value="ABC_transporter-like_ATP-bd"/>
</dbReference>
<evidence type="ECO:0000256" key="2">
    <source>
        <dbReference type="ARBA" id="ARBA00022840"/>
    </source>
</evidence>
<dbReference type="Pfam" id="PF00005">
    <property type="entry name" value="ABC_tran"/>
    <property type="match status" value="2"/>
</dbReference>
<feature type="domain" description="ABC transporter" evidence="3">
    <location>
        <begin position="7"/>
        <end position="230"/>
    </location>
</feature>
<evidence type="ECO:0000256" key="1">
    <source>
        <dbReference type="ARBA" id="ARBA00022741"/>
    </source>
</evidence>
<dbReference type="SMART" id="SM00382">
    <property type="entry name" value="AAA"/>
    <property type="match status" value="2"/>
</dbReference>
<name>A0A1E1J1T0_LEIGU</name>
<evidence type="ECO:0000259" key="3">
    <source>
        <dbReference type="PROSITE" id="PS50893"/>
    </source>
</evidence>
<accession>A0A1E1J1T0</accession>
<dbReference type="Gene3D" id="3.40.50.300">
    <property type="entry name" value="P-loop containing nucleotide triphosphate hydrolases"/>
    <property type="match status" value="2"/>
</dbReference>
<evidence type="ECO:0000313" key="4">
    <source>
        <dbReference type="EMBL" id="CCM17530.1"/>
    </source>
</evidence>
<organism evidence="4">
    <name type="scientific">Leishmania guyanensis</name>
    <dbReference type="NCBI Taxonomy" id="5670"/>
    <lineage>
        <taxon>Eukaryota</taxon>
        <taxon>Discoba</taxon>
        <taxon>Euglenozoa</taxon>
        <taxon>Kinetoplastea</taxon>
        <taxon>Metakinetoplastina</taxon>
        <taxon>Trypanosomatida</taxon>
        <taxon>Trypanosomatidae</taxon>
        <taxon>Leishmaniinae</taxon>
        <taxon>Leishmania</taxon>
        <taxon>Leishmania guyanensis species complex</taxon>
    </lineage>
</organism>
<keyword evidence="1" id="KW-0547">Nucleotide-binding</keyword>
<feature type="domain" description="ABC transporter" evidence="3">
    <location>
        <begin position="287"/>
        <end position="514"/>
    </location>
</feature>
<keyword evidence="2 4" id="KW-0067">ATP-binding</keyword>
<dbReference type="SUPFAM" id="SSF52540">
    <property type="entry name" value="P-loop containing nucleoside triphosphate hydrolases"/>
    <property type="match status" value="2"/>
</dbReference>
<dbReference type="PROSITE" id="PS50893">
    <property type="entry name" value="ABC_TRANSPORTER_2"/>
    <property type="match status" value="2"/>
</dbReference>
<reference evidence="4" key="1">
    <citation type="submission" date="2012-08" db="EMBL/GenBank/DDBJ databases">
        <title>Comparative genomics of metastatic and non-metastatic Leishmania guyanensis provides insights into polygenic factors involved in Leishmania RNA virus infection.</title>
        <authorList>
            <person name="Smith D."/>
            <person name="Hertz-Fowler C."/>
            <person name="Martin R."/>
            <person name="Dickens N."/>
            <person name="Fasel N."/>
            <person name="Falquet L."/>
            <person name="Beverley S."/>
            <person name="Zangger H."/>
            <person name="Calderon-Copete S."/>
            <person name="Mottram J."/>
            <person name="Xenarios I."/>
        </authorList>
    </citation>
    <scope>NUCLEOTIDE SEQUENCE</scope>
    <source>
        <strain evidence="4">MHOM/BR/75/M4147/SSU:IR2SAT-LUC</strain>
    </source>
</reference>
<sequence>MGPETILEVQNVSFQYPNAPTASLKQVSITAHHGDRILVIGHNGSGKSTLLSLLAGRRKPRSGRVRVLGRDPFDDTSMVQHISMIGAPWPPESVFGSTVERVASPAPVPERKTSLAEALRLRLSDFVEKMSSGEKRRVQILHGMLYPAMVHLLDECSTDIDVAERHTVLELVRQECEAKGGCCVYATHILDRIKGWATHLLLMEGGRVVDFKAVADITVPLEDYAFQFMSKRSGSARGAAAVSAPPLSYGKFMTISPASSTCPMTSAATSLSSATVSVPVTFWPQEKRDDSPSEVVIDCVHLTYKNVFANLSFQVFRGERVLLCGGNGSGKSTLLNMLGGKQFFDNRHGALSVLGKRCYDGMLLNSLVSYGGDWWTAVPGGEVHVREMLQLRTSRAEHLREMLAVDMDWDVRHISSGEQRRVQLLLHLLEDKPVVLLDEATADLDIDQRHCLMQFLYEESVQRGVTVVYSTHIFGGLEGWADVVVLLDRTVRGLHAVWRASKGQSISLERVADEIVALRAREVSWAAPFPTMDDTVAHAREATCPPAAITGNYASC</sequence>
<dbReference type="PANTHER" id="PTHR43158">
    <property type="entry name" value="SKFA PEPTIDE EXPORT ATP-BINDING PROTEIN SKFE"/>
    <property type="match status" value="1"/>
</dbReference>
<dbReference type="PANTHER" id="PTHR43158:SF2">
    <property type="entry name" value="SKFA PEPTIDE EXPORT ATP-BINDING PROTEIN SKFE"/>
    <property type="match status" value="1"/>
</dbReference>
<dbReference type="CDD" id="cd00267">
    <property type="entry name" value="ABC_ATPase"/>
    <property type="match status" value="1"/>
</dbReference>
<dbReference type="GO" id="GO:0005524">
    <property type="term" value="F:ATP binding"/>
    <property type="evidence" value="ECO:0007669"/>
    <property type="project" value="UniProtKB-KW"/>
</dbReference>